<dbReference type="EMBL" id="KI536861">
    <property type="protein sequence ID" value="ESR41666.1"/>
    <property type="molecule type" value="Genomic_DNA"/>
</dbReference>
<dbReference type="InParanoid" id="V4SWX5"/>
<dbReference type="KEGG" id="cic:CICLE_v10013287mg"/>
<dbReference type="Proteomes" id="UP000030687">
    <property type="component" value="Unassembled WGS sequence"/>
</dbReference>
<organism evidence="1 2">
    <name type="scientific">Citrus clementina</name>
    <name type="common">Clementine</name>
    <name type="synonym">Citrus deliciosa x Citrus sinensis</name>
    <dbReference type="NCBI Taxonomy" id="85681"/>
    <lineage>
        <taxon>Eukaryota</taxon>
        <taxon>Viridiplantae</taxon>
        <taxon>Streptophyta</taxon>
        <taxon>Embryophyta</taxon>
        <taxon>Tracheophyta</taxon>
        <taxon>Spermatophyta</taxon>
        <taxon>Magnoliopsida</taxon>
        <taxon>eudicotyledons</taxon>
        <taxon>Gunneridae</taxon>
        <taxon>Pentapetalae</taxon>
        <taxon>rosids</taxon>
        <taxon>malvids</taxon>
        <taxon>Sapindales</taxon>
        <taxon>Rutaceae</taxon>
        <taxon>Aurantioideae</taxon>
        <taxon>Citrus</taxon>
    </lineage>
</organism>
<dbReference type="Gramene" id="ESR41666">
    <property type="protein sequence ID" value="ESR41666"/>
    <property type="gene ID" value="CICLE_v10013287mg"/>
</dbReference>
<gene>
    <name evidence="1" type="ORF">CICLE_v10013287mg</name>
</gene>
<proteinExistence type="predicted"/>
<evidence type="ECO:0000313" key="1">
    <source>
        <dbReference type="EMBL" id="ESR41666.1"/>
    </source>
</evidence>
<accession>V4SWX5</accession>
<sequence>MRRKAGKNPRKKSQQFPGFHLEDKVSFWEGSNVRPIKLMLGVNIKGQGPFSNFRDRGSLVILLITVQV</sequence>
<protein>
    <submittedName>
        <fullName evidence="1">Uncharacterized protein</fullName>
    </submittedName>
</protein>
<evidence type="ECO:0000313" key="2">
    <source>
        <dbReference type="Proteomes" id="UP000030687"/>
    </source>
</evidence>
<keyword evidence="2" id="KW-1185">Reference proteome</keyword>
<reference evidence="1 2" key="1">
    <citation type="submission" date="2013-10" db="EMBL/GenBank/DDBJ databases">
        <authorList>
            <consortium name="International Citrus Genome Consortium"/>
            <person name="Jenkins J."/>
            <person name="Schmutz J."/>
            <person name="Prochnik S."/>
            <person name="Rokhsar D."/>
            <person name="Gmitter F."/>
            <person name="Ollitrault P."/>
            <person name="Machado M."/>
            <person name="Talon M."/>
            <person name="Wincker P."/>
            <person name="Jaillon O."/>
            <person name="Morgante M."/>
        </authorList>
    </citation>
    <scope>NUCLEOTIDE SEQUENCE</scope>
    <source>
        <strain evidence="2">cv. Clemenules</strain>
    </source>
</reference>
<dbReference type="AlphaFoldDB" id="V4SWX5"/>
<name>V4SWX5_CITCL</name>